<dbReference type="ExpressionAtlas" id="A0A194YTD5">
    <property type="expression patterns" value="baseline and differential"/>
</dbReference>
<organism evidence="1 2">
    <name type="scientific">Sorghum bicolor</name>
    <name type="common">Sorghum</name>
    <name type="synonym">Sorghum vulgare</name>
    <dbReference type="NCBI Taxonomy" id="4558"/>
    <lineage>
        <taxon>Eukaryota</taxon>
        <taxon>Viridiplantae</taxon>
        <taxon>Streptophyta</taxon>
        <taxon>Embryophyta</taxon>
        <taxon>Tracheophyta</taxon>
        <taxon>Spermatophyta</taxon>
        <taxon>Magnoliopsida</taxon>
        <taxon>Liliopsida</taxon>
        <taxon>Poales</taxon>
        <taxon>Poaceae</taxon>
        <taxon>PACMAD clade</taxon>
        <taxon>Panicoideae</taxon>
        <taxon>Andropogonodae</taxon>
        <taxon>Andropogoneae</taxon>
        <taxon>Sorghinae</taxon>
        <taxon>Sorghum</taxon>
    </lineage>
</organism>
<dbReference type="Proteomes" id="UP000000768">
    <property type="component" value="Chromosome 4"/>
</dbReference>
<evidence type="ECO:0000313" key="1">
    <source>
        <dbReference type="EMBL" id="KXG31442.1"/>
    </source>
</evidence>
<dbReference type="AlphaFoldDB" id="A0A194YTD5"/>
<keyword evidence="2" id="KW-1185">Reference proteome</keyword>
<reference evidence="1 2" key="1">
    <citation type="journal article" date="2009" name="Nature">
        <title>The Sorghum bicolor genome and the diversification of grasses.</title>
        <authorList>
            <person name="Paterson A.H."/>
            <person name="Bowers J.E."/>
            <person name="Bruggmann R."/>
            <person name="Dubchak I."/>
            <person name="Grimwood J."/>
            <person name="Gundlach H."/>
            <person name="Haberer G."/>
            <person name="Hellsten U."/>
            <person name="Mitros T."/>
            <person name="Poliakov A."/>
            <person name="Schmutz J."/>
            <person name="Spannagl M."/>
            <person name="Tang H."/>
            <person name="Wang X."/>
            <person name="Wicker T."/>
            <person name="Bharti A.K."/>
            <person name="Chapman J."/>
            <person name="Feltus F.A."/>
            <person name="Gowik U."/>
            <person name="Grigoriev I.V."/>
            <person name="Lyons E."/>
            <person name="Maher C.A."/>
            <person name="Martis M."/>
            <person name="Narechania A."/>
            <person name="Otillar R.P."/>
            <person name="Penning B.W."/>
            <person name="Salamov A.A."/>
            <person name="Wang Y."/>
            <person name="Zhang L."/>
            <person name="Carpita N.C."/>
            <person name="Freeling M."/>
            <person name="Gingle A.R."/>
            <person name="Hash C.T."/>
            <person name="Keller B."/>
            <person name="Klein P."/>
            <person name="Kresovich S."/>
            <person name="McCann M.C."/>
            <person name="Ming R."/>
            <person name="Peterson D.G."/>
            <person name="Mehboob-ur-Rahman"/>
            <person name="Ware D."/>
            <person name="Westhoff P."/>
            <person name="Mayer K.F."/>
            <person name="Messing J."/>
            <person name="Rokhsar D.S."/>
        </authorList>
    </citation>
    <scope>NUCLEOTIDE SEQUENCE [LARGE SCALE GENOMIC DNA]</scope>
    <source>
        <strain evidence="2">cv. BTx623</strain>
    </source>
</reference>
<dbReference type="InParanoid" id="A0A194YTD5"/>
<dbReference type="EMBL" id="CM000763">
    <property type="protein sequence ID" value="KXG31442.1"/>
    <property type="molecule type" value="Genomic_DNA"/>
</dbReference>
<accession>A0A194YTD5</accession>
<name>A0A194YTD5_SORBI</name>
<sequence length="82" mass="9572">MCGSLALNMCGVACGRLDLCYEMGFGGLWYGSTKYMRHGFIVPFLIRECILDYINYHMQLSETINYEKYIVVFIKYIPRIKP</sequence>
<protein>
    <submittedName>
        <fullName evidence="1">Uncharacterized protein</fullName>
    </submittedName>
</protein>
<gene>
    <name evidence="1" type="ORF">SORBI_3004G359800</name>
</gene>
<dbReference type="STRING" id="4558.A0A194YTD5"/>
<proteinExistence type="predicted"/>
<dbReference type="Gramene" id="KXG31442">
    <property type="protein sequence ID" value="KXG31442"/>
    <property type="gene ID" value="SORBI_3004G359800"/>
</dbReference>
<dbReference type="eggNOG" id="KOG2951">
    <property type="taxonomic scope" value="Eukaryota"/>
</dbReference>
<evidence type="ECO:0000313" key="2">
    <source>
        <dbReference type="Proteomes" id="UP000000768"/>
    </source>
</evidence>
<reference evidence="2" key="2">
    <citation type="journal article" date="2018" name="Plant J.">
        <title>The Sorghum bicolor reference genome: improved assembly, gene annotations, a transcriptome atlas, and signatures of genome organization.</title>
        <authorList>
            <person name="McCormick R.F."/>
            <person name="Truong S.K."/>
            <person name="Sreedasyam A."/>
            <person name="Jenkins J."/>
            <person name="Shu S."/>
            <person name="Sims D."/>
            <person name="Kennedy M."/>
            <person name="Amirebrahimi M."/>
            <person name="Weers B.D."/>
            <person name="McKinley B."/>
            <person name="Mattison A."/>
            <person name="Morishige D.T."/>
            <person name="Grimwood J."/>
            <person name="Schmutz J."/>
            <person name="Mullet J.E."/>
        </authorList>
    </citation>
    <scope>NUCLEOTIDE SEQUENCE [LARGE SCALE GENOMIC DNA]</scope>
    <source>
        <strain evidence="2">cv. BTx623</strain>
    </source>
</reference>